<dbReference type="SUPFAM" id="SSF53098">
    <property type="entry name" value="Ribonuclease H-like"/>
    <property type="match status" value="1"/>
</dbReference>
<keyword evidence="13" id="KW-0238">DNA-binding</keyword>
<evidence type="ECO:0000313" key="19">
    <source>
        <dbReference type="Proteomes" id="UP001172457"/>
    </source>
</evidence>
<dbReference type="InterPro" id="IPR036397">
    <property type="entry name" value="RNaseH_sf"/>
</dbReference>
<dbReference type="FunFam" id="3.10.10.10:FF:000007">
    <property type="entry name" value="Retrovirus-related Pol polyprotein from transposon 17.6-like Protein"/>
    <property type="match status" value="1"/>
</dbReference>
<dbReference type="PANTHER" id="PTHR37984">
    <property type="entry name" value="PROTEIN CBG26694"/>
    <property type="match status" value="1"/>
</dbReference>
<keyword evidence="2" id="KW-0808">Transferase</keyword>
<dbReference type="CDD" id="cd00303">
    <property type="entry name" value="retropepsin_like"/>
    <property type="match status" value="1"/>
</dbReference>
<dbReference type="InterPro" id="IPR043128">
    <property type="entry name" value="Rev_trsase/Diguanyl_cyclase"/>
</dbReference>
<evidence type="ECO:0000256" key="8">
    <source>
        <dbReference type="ARBA" id="ARBA00022801"/>
    </source>
</evidence>
<dbReference type="InterPro" id="IPR000477">
    <property type="entry name" value="RT_dom"/>
</dbReference>
<keyword evidence="19" id="KW-1185">Reference proteome</keyword>
<reference evidence="18" key="1">
    <citation type="submission" date="2023-03" db="EMBL/GenBank/DDBJ databases">
        <title>Chromosome-scale reference genome and RAD-based genetic map of yellow starthistle (Centaurea solstitialis) reveal putative structural variation and QTLs associated with invader traits.</title>
        <authorList>
            <person name="Reatini B."/>
            <person name="Cang F.A."/>
            <person name="Jiang Q."/>
            <person name="Mckibben M.T.W."/>
            <person name="Barker M.S."/>
            <person name="Rieseberg L.H."/>
            <person name="Dlugosch K.M."/>
        </authorList>
    </citation>
    <scope>NUCLEOTIDE SEQUENCE</scope>
    <source>
        <strain evidence="18">CAN-66</strain>
        <tissue evidence="18">Leaf</tissue>
    </source>
</reference>
<dbReference type="InterPro" id="IPR045358">
    <property type="entry name" value="Ty3_capsid"/>
</dbReference>
<keyword evidence="6" id="KW-0064">Aspartyl protease</keyword>
<name>A0AA38TNE6_9ASTR</name>
<keyword evidence="12" id="KW-0239">DNA-directed DNA polymerase</keyword>
<evidence type="ECO:0000256" key="1">
    <source>
        <dbReference type="ARBA" id="ARBA00022670"/>
    </source>
</evidence>
<dbReference type="EMBL" id="JARYMX010000003">
    <property type="protein sequence ID" value="KAJ9558566.1"/>
    <property type="molecule type" value="Genomic_DNA"/>
</dbReference>
<evidence type="ECO:0000313" key="18">
    <source>
        <dbReference type="EMBL" id="KAJ9558566.1"/>
    </source>
</evidence>
<dbReference type="Pfam" id="PF19259">
    <property type="entry name" value="Ty3_capsid"/>
    <property type="match status" value="1"/>
</dbReference>
<protein>
    <recommendedName>
        <fullName evidence="17">Reverse transcriptase domain-containing protein</fullName>
    </recommendedName>
</protein>
<evidence type="ECO:0000256" key="6">
    <source>
        <dbReference type="ARBA" id="ARBA00022750"/>
    </source>
</evidence>
<keyword evidence="14" id="KW-0233">DNA recombination</keyword>
<dbReference type="Gene3D" id="1.10.340.70">
    <property type="match status" value="1"/>
</dbReference>
<dbReference type="GO" id="GO:0003677">
    <property type="term" value="F:DNA binding"/>
    <property type="evidence" value="ECO:0007669"/>
    <property type="project" value="UniProtKB-KW"/>
</dbReference>
<dbReference type="GO" id="GO:0004190">
    <property type="term" value="F:aspartic-type endopeptidase activity"/>
    <property type="evidence" value="ECO:0007669"/>
    <property type="project" value="UniProtKB-KW"/>
</dbReference>
<dbReference type="Gene3D" id="3.10.10.10">
    <property type="entry name" value="HIV Type 1 Reverse Transcriptase, subunit A, domain 1"/>
    <property type="match status" value="1"/>
</dbReference>
<keyword evidence="11" id="KW-0695">RNA-directed DNA polymerase</keyword>
<keyword evidence="15" id="KW-0511">Multifunctional enzyme</keyword>
<feature type="compositionally biased region" description="Polar residues" evidence="16">
    <location>
        <begin position="274"/>
        <end position="291"/>
    </location>
</feature>
<dbReference type="GO" id="GO:0015074">
    <property type="term" value="P:DNA integration"/>
    <property type="evidence" value="ECO:0007669"/>
    <property type="project" value="UniProtKB-KW"/>
</dbReference>
<keyword evidence="3" id="KW-0548">Nucleotidyltransferase</keyword>
<gene>
    <name evidence="18" type="ORF">OSB04_013180</name>
</gene>
<dbReference type="GO" id="GO:0006508">
    <property type="term" value="P:proteolysis"/>
    <property type="evidence" value="ECO:0007669"/>
    <property type="project" value="UniProtKB-KW"/>
</dbReference>
<keyword evidence="9" id="KW-0460">Magnesium</keyword>
<dbReference type="GO" id="GO:0046872">
    <property type="term" value="F:metal ion binding"/>
    <property type="evidence" value="ECO:0007669"/>
    <property type="project" value="UniProtKB-KW"/>
</dbReference>
<dbReference type="Pfam" id="PF17919">
    <property type="entry name" value="RT_RNaseH_2"/>
    <property type="match status" value="1"/>
</dbReference>
<evidence type="ECO:0000256" key="7">
    <source>
        <dbReference type="ARBA" id="ARBA00022759"/>
    </source>
</evidence>
<feature type="domain" description="Reverse transcriptase" evidence="17">
    <location>
        <begin position="601"/>
        <end position="793"/>
    </location>
</feature>
<dbReference type="InterPro" id="IPR050951">
    <property type="entry name" value="Retrovirus_Pol_polyprotein"/>
</dbReference>
<keyword evidence="4" id="KW-0540">Nuclease</keyword>
<evidence type="ECO:0000256" key="5">
    <source>
        <dbReference type="ARBA" id="ARBA00022723"/>
    </source>
</evidence>
<keyword evidence="7" id="KW-0255">Endonuclease</keyword>
<evidence type="ECO:0000256" key="13">
    <source>
        <dbReference type="ARBA" id="ARBA00023125"/>
    </source>
</evidence>
<dbReference type="InterPro" id="IPR056924">
    <property type="entry name" value="SH3_Tf2-1"/>
</dbReference>
<evidence type="ECO:0000256" key="16">
    <source>
        <dbReference type="SAM" id="MobiDB-lite"/>
    </source>
</evidence>
<dbReference type="Pfam" id="PF24626">
    <property type="entry name" value="SH3_Tf2-1"/>
    <property type="match status" value="1"/>
</dbReference>
<dbReference type="Pfam" id="PF08284">
    <property type="entry name" value="RVP_2"/>
    <property type="match status" value="1"/>
</dbReference>
<evidence type="ECO:0000256" key="14">
    <source>
        <dbReference type="ARBA" id="ARBA00023172"/>
    </source>
</evidence>
<dbReference type="InterPro" id="IPR041588">
    <property type="entry name" value="Integrase_H2C2"/>
</dbReference>
<dbReference type="Gene3D" id="3.10.20.370">
    <property type="match status" value="1"/>
</dbReference>
<comment type="caution">
    <text evidence="18">The sequence shown here is derived from an EMBL/GenBank/DDBJ whole genome shotgun (WGS) entry which is preliminary data.</text>
</comment>
<feature type="compositionally biased region" description="Basic and acidic residues" evidence="16">
    <location>
        <begin position="37"/>
        <end position="48"/>
    </location>
</feature>
<feature type="region of interest" description="Disordered" evidence="16">
    <location>
        <begin position="257"/>
        <end position="291"/>
    </location>
</feature>
<dbReference type="InterPro" id="IPR043502">
    <property type="entry name" value="DNA/RNA_pol_sf"/>
</dbReference>
<accession>A0AA38TNE6</accession>
<dbReference type="Gene3D" id="3.30.70.270">
    <property type="match status" value="2"/>
</dbReference>
<sequence length="1379" mass="156518">MNWVKHQDKRPLDETGERSGVFEEDESELFSRQRRNFSNDREGDRSSPEHLPWAAKKVKLPEFSGFDPQGWMTKAELYFDIHGIAPQFRIRLAQLSMVGVAQHWFSIVNEIYMPLLWDQFTKELLQRFSGLEIQNPYKQLATLQQVNSIHEYIEDFEYLLSLVPRLLESQALGYFVAGLQDEVKRWVHLHRPKSRLDAMYLAKDVEQLLRPSSLSLSQSRSRYQSVGGYGLNVRSDLNPSVGHADVKGFTSSGFSDRDPFPRFTPGRFEPGRRSVSSTRLNSTASSEPVTSGIRNRGVRSLSLSLSLAPNRRTVERRDCASVVGKHSVRLISVPRVNYVYYCWLTMNLWMLLDDSEVDVEPLAVAVGSCTALECVGSLVTAKSGGKTLKIEGTISGIPIVILVDSGATHNFVSRKLATALGISSEFFNGINISLGDSHVVFVNKRCLGLPIVISGCEFFLDALLFEMGHLDMILGIEWLKTLGDVLHNWEAQTMRFLFRGKSVYIQGMSESEAPQQHFVIDTRGCKSNSSADTLFPKQQRDLQLLFDKFKAVFRDPTGLPPTRSCDHGIVLVSPSSPICVRPYRYPHVQKAEIEIQVQELLSMGMIRPSKSAFSSPVILVRKKDGSWRMCVDYRALNKATVPNKFPILVVDELIDELSGTKFFTKLDLKPGYNQIRMQPDSVEKTVFRTHDGHYEYLVMPFGLTNAPAIFQATMNDIFWLYLRKFVTFARCAHDSPSFSTKPFCEVLFWANFNRVFGASYYRRRSGYGSSKDNSSFRMAGVTGFSGTYGGYYRKFIRHYGCIAKPLTDLTKKDTFCWNIEAQTAFDALKQAMTTAPVLAIPDFSIPFVIECDASGRGVGAVLMQHKKPMAYFSKALNEQNLAKSAYEREIMALVLTVQHWRSYLLGTKFCVYTDQKSLRFLLEQRITNPGQQNWVAKLLGYQFEIIYKPGRAEDGALGTGDQADGGSEKGCGLTKIISDLSTDSGSHPGYSVKQGVLYYKDRLVIPRTFALIPSLLTEFHSSLKGGHSGYYRTYRRLATNLYWPGMISRVQEFVRACDVTQPLDIPDVIWEHLSMDFIVGLQKSKGYDTLLVVVDRLSKYSHFILMRHPYTAKSVAEVFVREVVRHHGIPKSIELFRLQGTKLNMSSANHPESDGQTEVINRCLETYLRCFAIDQPCLWARWIPWAEFWYNSTFHGSMGRSPFEIVYGHKPPSVVQFFPGKIRVEAVGEELRDRDEALKQLKSHLANAQSIMKEQCDRKRRDITFALGECVYVKLKPYRQLTMAKRISQKLSARFFGPFKILERIGPVAYKLELPLTSRIHPVIHVSLLKKATSTTSQILPPELEIDGRDILLREEVCAERIIDQNGTAVVQWLVRWQG</sequence>
<keyword evidence="5" id="KW-0479">Metal-binding</keyword>
<dbReference type="InterPro" id="IPR041577">
    <property type="entry name" value="RT_RNaseH_2"/>
</dbReference>
<evidence type="ECO:0000256" key="9">
    <source>
        <dbReference type="ARBA" id="ARBA00022842"/>
    </source>
</evidence>
<keyword evidence="1" id="KW-0645">Protease</keyword>
<evidence type="ECO:0000256" key="3">
    <source>
        <dbReference type="ARBA" id="ARBA00022695"/>
    </source>
</evidence>
<dbReference type="CDD" id="cd09274">
    <property type="entry name" value="RNase_HI_RT_Ty3"/>
    <property type="match status" value="1"/>
</dbReference>
<feature type="compositionally biased region" description="Basic and acidic residues" evidence="16">
    <location>
        <begin position="1"/>
        <end position="21"/>
    </location>
</feature>
<dbReference type="PROSITE" id="PS50878">
    <property type="entry name" value="RT_POL"/>
    <property type="match status" value="1"/>
</dbReference>
<dbReference type="GO" id="GO:0003887">
    <property type="term" value="F:DNA-directed DNA polymerase activity"/>
    <property type="evidence" value="ECO:0007669"/>
    <property type="project" value="UniProtKB-KW"/>
</dbReference>
<dbReference type="SUPFAM" id="SSF56672">
    <property type="entry name" value="DNA/RNA polymerases"/>
    <property type="match status" value="2"/>
</dbReference>
<evidence type="ECO:0000259" key="17">
    <source>
        <dbReference type="PROSITE" id="PS50878"/>
    </source>
</evidence>
<dbReference type="FunFam" id="3.30.70.270:FF:000020">
    <property type="entry name" value="Transposon Tf2-6 polyprotein-like Protein"/>
    <property type="match status" value="1"/>
</dbReference>
<evidence type="ECO:0000256" key="2">
    <source>
        <dbReference type="ARBA" id="ARBA00022679"/>
    </source>
</evidence>
<dbReference type="InterPro" id="IPR021109">
    <property type="entry name" value="Peptidase_aspartic_dom_sf"/>
</dbReference>
<dbReference type="CDD" id="cd01647">
    <property type="entry name" value="RT_LTR"/>
    <property type="match status" value="1"/>
</dbReference>
<dbReference type="SUPFAM" id="SSF50630">
    <property type="entry name" value="Acid proteases"/>
    <property type="match status" value="1"/>
</dbReference>
<dbReference type="Gene3D" id="2.40.70.10">
    <property type="entry name" value="Acid Proteases"/>
    <property type="match status" value="1"/>
</dbReference>
<evidence type="ECO:0000256" key="15">
    <source>
        <dbReference type="ARBA" id="ARBA00023268"/>
    </source>
</evidence>
<dbReference type="Gene3D" id="3.30.420.10">
    <property type="entry name" value="Ribonuclease H-like superfamily/Ribonuclease H"/>
    <property type="match status" value="1"/>
</dbReference>
<dbReference type="Pfam" id="PF17921">
    <property type="entry name" value="Integrase_H2C2"/>
    <property type="match status" value="1"/>
</dbReference>
<proteinExistence type="predicted"/>
<dbReference type="PANTHER" id="PTHR37984:SF5">
    <property type="entry name" value="PROTEIN NYNRIN-LIKE"/>
    <property type="match status" value="1"/>
</dbReference>
<dbReference type="Pfam" id="PF00078">
    <property type="entry name" value="RVT_1"/>
    <property type="match status" value="1"/>
</dbReference>
<keyword evidence="8" id="KW-0378">Hydrolase</keyword>
<dbReference type="GO" id="GO:0003964">
    <property type="term" value="F:RNA-directed DNA polymerase activity"/>
    <property type="evidence" value="ECO:0007669"/>
    <property type="project" value="UniProtKB-KW"/>
</dbReference>
<keyword evidence="10" id="KW-0229">DNA integration</keyword>
<evidence type="ECO:0000256" key="11">
    <source>
        <dbReference type="ARBA" id="ARBA00022918"/>
    </source>
</evidence>
<dbReference type="Proteomes" id="UP001172457">
    <property type="component" value="Chromosome 3"/>
</dbReference>
<evidence type="ECO:0000256" key="4">
    <source>
        <dbReference type="ARBA" id="ARBA00022722"/>
    </source>
</evidence>
<feature type="region of interest" description="Disordered" evidence="16">
    <location>
        <begin position="1"/>
        <end position="50"/>
    </location>
</feature>
<dbReference type="GO" id="GO:0006310">
    <property type="term" value="P:DNA recombination"/>
    <property type="evidence" value="ECO:0007669"/>
    <property type="project" value="UniProtKB-KW"/>
</dbReference>
<organism evidence="18 19">
    <name type="scientific">Centaurea solstitialis</name>
    <name type="common">yellow star-thistle</name>
    <dbReference type="NCBI Taxonomy" id="347529"/>
    <lineage>
        <taxon>Eukaryota</taxon>
        <taxon>Viridiplantae</taxon>
        <taxon>Streptophyta</taxon>
        <taxon>Embryophyta</taxon>
        <taxon>Tracheophyta</taxon>
        <taxon>Spermatophyta</taxon>
        <taxon>Magnoliopsida</taxon>
        <taxon>eudicotyledons</taxon>
        <taxon>Gunneridae</taxon>
        <taxon>Pentapetalae</taxon>
        <taxon>asterids</taxon>
        <taxon>campanulids</taxon>
        <taxon>Asterales</taxon>
        <taxon>Asteraceae</taxon>
        <taxon>Carduoideae</taxon>
        <taxon>Cardueae</taxon>
        <taxon>Centaureinae</taxon>
        <taxon>Centaurea</taxon>
    </lineage>
</organism>
<dbReference type="InterPro" id="IPR012337">
    <property type="entry name" value="RNaseH-like_sf"/>
</dbReference>
<evidence type="ECO:0000256" key="12">
    <source>
        <dbReference type="ARBA" id="ARBA00022932"/>
    </source>
</evidence>
<evidence type="ECO:0000256" key="10">
    <source>
        <dbReference type="ARBA" id="ARBA00022908"/>
    </source>
</evidence>
<dbReference type="GO" id="GO:0004519">
    <property type="term" value="F:endonuclease activity"/>
    <property type="evidence" value="ECO:0007669"/>
    <property type="project" value="UniProtKB-KW"/>
</dbReference>